<reference evidence="1 2" key="1">
    <citation type="submission" date="2020-08" db="EMBL/GenBank/DDBJ databases">
        <title>A Genomic Blueprint of the Chicken Gut Microbiome.</title>
        <authorList>
            <person name="Gilroy R."/>
            <person name="Ravi A."/>
            <person name="Getino M."/>
            <person name="Pursley I."/>
            <person name="Horton D.L."/>
            <person name="Alikhan N.-F."/>
            <person name="Baker D."/>
            <person name="Gharbi K."/>
            <person name="Hall N."/>
            <person name="Watson M."/>
            <person name="Adriaenssens E.M."/>
            <person name="Foster-Nyarko E."/>
            <person name="Jarju S."/>
            <person name="Secka A."/>
            <person name="Antonio M."/>
            <person name="Oren A."/>
            <person name="Chaudhuri R."/>
            <person name="La Ragione R.M."/>
            <person name="Hildebrand F."/>
            <person name="Pallen M.J."/>
        </authorList>
    </citation>
    <scope>NUCLEOTIDE SEQUENCE [LARGE SCALE GENOMIC DNA]</scope>
    <source>
        <strain evidence="1 2">Sa1BUA1</strain>
    </source>
</reference>
<comment type="caution">
    <text evidence="1">The sequence shown here is derived from an EMBL/GenBank/DDBJ whole genome shotgun (WGS) entry which is preliminary data.</text>
</comment>
<organism evidence="1 2">
    <name type="scientific">Oceanitalea stevensii</name>
    <dbReference type="NCBI Taxonomy" id="2763072"/>
    <lineage>
        <taxon>Bacteria</taxon>
        <taxon>Bacillati</taxon>
        <taxon>Actinomycetota</taxon>
        <taxon>Actinomycetes</taxon>
        <taxon>Micrococcales</taxon>
        <taxon>Bogoriellaceae</taxon>
        <taxon>Georgenia</taxon>
    </lineage>
</organism>
<protein>
    <submittedName>
        <fullName evidence="1">Uncharacterized protein</fullName>
    </submittedName>
</protein>
<dbReference type="InterPro" id="IPR036411">
    <property type="entry name" value="TorD-like_sf"/>
</dbReference>
<name>A0ABR8Z4U3_9MICO</name>
<keyword evidence="2" id="KW-1185">Reference proteome</keyword>
<evidence type="ECO:0000313" key="1">
    <source>
        <dbReference type="EMBL" id="MBD8063028.1"/>
    </source>
</evidence>
<dbReference type="RefSeq" id="WP_251840130.1">
    <property type="nucleotide sequence ID" value="NZ_JACSPO010000007.1"/>
</dbReference>
<accession>A0ABR8Z4U3</accession>
<sequence length="181" mass="18458">MSQQVLGRPYAVEEAVSAVARALGSPPSLAALHDISWPVHDAESQRGAALLAESRLSAEPPERLLADHHRLVVGDPGRPPVAPTAPPAAAAPSLAALLARVPGAASPGPGDLVAALQAYAALLADPGADAGTRHALVHEHLLTWGARCLSRVQLGAQTFCYQGVATLGLGVLRHAAQEDAA</sequence>
<dbReference type="SUPFAM" id="SSF89155">
    <property type="entry name" value="TorD-like"/>
    <property type="match status" value="1"/>
</dbReference>
<gene>
    <name evidence="1" type="ORF">H9624_11950</name>
</gene>
<evidence type="ECO:0000313" key="2">
    <source>
        <dbReference type="Proteomes" id="UP000661894"/>
    </source>
</evidence>
<proteinExistence type="predicted"/>
<dbReference type="Gene3D" id="1.10.3480.10">
    <property type="entry name" value="TorD-like"/>
    <property type="match status" value="1"/>
</dbReference>
<dbReference type="EMBL" id="JACSPO010000007">
    <property type="protein sequence ID" value="MBD8063028.1"/>
    <property type="molecule type" value="Genomic_DNA"/>
</dbReference>
<dbReference type="Proteomes" id="UP000661894">
    <property type="component" value="Unassembled WGS sequence"/>
</dbReference>